<evidence type="ECO:0000256" key="2">
    <source>
        <dbReference type="ARBA" id="ARBA00022475"/>
    </source>
</evidence>
<keyword evidence="10 11" id="KW-0472">Membrane</keyword>
<evidence type="ECO:0000256" key="4">
    <source>
        <dbReference type="ARBA" id="ARBA00022692"/>
    </source>
</evidence>
<evidence type="ECO:0000256" key="11">
    <source>
        <dbReference type="HAMAP-Rule" id="MF_00276"/>
    </source>
</evidence>
<dbReference type="AlphaFoldDB" id="A0A852ZPG3"/>
<dbReference type="GO" id="GO:0005524">
    <property type="term" value="F:ATP binding"/>
    <property type="evidence" value="ECO:0007669"/>
    <property type="project" value="UniProtKB-UniRule"/>
</dbReference>
<sequence length="206" mass="21287">MHTTFANRLRVTGAAVRALLVLTLLLGLVYPLAVTGLARALFPNQASGSPVTVDGREVGSALIGQGFTTTAADGTAAPAPEWFQSRPSAGNHDALASGASNLAPTSPDLLAQVTGRRAEVAAFNGVDPARVPVDAATASGSGLDPHISEEYALLQVERVARERGLAADRIRALVAEHLQGRALGFLGEPRVNVLELNAALAALDRE</sequence>
<keyword evidence="3 11" id="KW-0633">Potassium transport</keyword>
<dbReference type="NCBIfam" id="TIGR00681">
    <property type="entry name" value="kdpC"/>
    <property type="match status" value="1"/>
</dbReference>
<evidence type="ECO:0000256" key="9">
    <source>
        <dbReference type="ARBA" id="ARBA00023065"/>
    </source>
</evidence>
<dbReference type="Pfam" id="PF02669">
    <property type="entry name" value="KdpC"/>
    <property type="match status" value="1"/>
</dbReference>
<gene>
    <name evidence="11" type="primary">kdpC</name>
    <name evidence="12" type="ORF">FHU37_000093</name>
</gene>
<comment type="similarity">
    <text evidence="11">Belongs to the KdpC family.</text>
</comment>
<evidence type="ECO:0000256" key="6">
    <source>
        <dbReference type="ARBA" id="ARBA00022840"/>
    </source>
</evidence>
<dbReference type="RefSeq" id="WP_179812255.1">
    <property type="nucleotide sequence ID" value="NZ_JACBZD010000001.1"/>
</dbReference>
<keyword evidence="13" id="KW-1185">Reference proteome</keyword>
<evidence type="ECO:0000256" key="7">
    <source>
        <dbReference type="ARBA" id="ARBA00022958"/>
    </source>
</evidence>
<keyword evidence="6 11" id="KW-0067">ATP-binding</keyword>
<dbReference type="PANTHER" id="PTHR30042:SF2">
    <property type="entry name" value="POTASSIUM-TRANSPORTING ATPASE KDPC SUBUNIT"/>
    <property type="match status" value="1"/>
</dbReference>
<comment type="function">
    <text evidence="11">Part of the high-affinity ATP-driven potassium transport (or Kdp) system, which catalyzes the hydrolysis of ATP coupled with the electrogenic transport of potassium into the cytoplasm. This subunit acts as a catalytic chaperone that increases the ATP-binding affinity of the ATP-hydrolyzing subunit KdpB by the formation of a transient KdpB/KdpC/ATP ternary complex.</text>
</comment>
<proteinExistence type="inferred from homology"/>
<comment type="caution">
    <text evidence="12">The sequence shown here is derived from an EMBL/GenBank/DDBJ whole genome shotgun (WGS) entry which is preliminary data.</text>
</comment>
<evidence type="ECO:0000256" key="3">
    <source>
        <dbReference type="ARBA" id="ARBA00022538"/>
    </source>
</evidence>
<evidence type="ECO:0000256" key="1">
    <source>
        <dbReference type="ARBA" id="ARBA00022448"/>
    </source>
</evidence>
<dbReference type="PIRSF" id="PIRSF001296">
    <property type="entry name" value="K_ATPase_KdpC"/>
    <property type="match status" value="1"/>
</dbReference>
<keyword evidence="1 11" id="KW-0813">Transport</keyword>
<dbReference type="InterPro" id="IPR003820">
    <property type="entry name" value="KdpC"/>
</dbReference>
<dbReference type="NCBIfam" id="NF001454">
    <property type="entry name" value="PRK00315.1"/>
    <property type="match status" value="1"/>
</dbReference>
<dbReference type="HAMAP" id="MF_00276">
    <property type="entry name" value="KdpC"/>
    <property type="match status" value="1"/>
</dbReference>
<evidence type="ECO:0000256" key="8">
    <source>
        <dbReference type="ARBA" id="ARBA00022989"/>
    </source>
</evidence>
<evidence type="ECO:0000313" key="13">
    <source>
        <dbReference type="Proteomes" id="UP000567795"/>
    </source>
</evidence>
<name>A0A852ZPG3_9ACTN</name>
<keyword evidence="4 11" id="KW-0812">Transmembrane</keyword>
<evidence type="ECO:0000313" key="12">
    <source>
        <dbReference type="EMBL" id="NYI03150.1"/>
    </source>
</evidence>
<accession>A0A852ZPG3</accession>
<keyword evidence="9 11" id="KW-0406">Ion transport</keyword>
<comment type="subunit">
    <text evidence="11">The system is composed of three essential subunits: KdpA, KdpB and KdpC.</text>
</comment>
<dbReference type="EMBL" id="JACBZD010000001">
    <property type="protein sequence ID" value="NYI03150.1"/>
    <property type="molecule type" value="Genomic_DNA"/>
</dbReference>
<keyword evidence="7 11" id="KW-0630">Potassium</keyword>
<evidence type="ECO:0000256" key="10">
    <source>
        <dbReference type="ARBA" id="ARBA00023136"/>
    </source>
</evidence>
<comment type="subcellular location">
    <subcellularLocation>
        <location evidence="11">Cell membrane</location>
        <topology evidence="11">Single-pass membrane protein</topology>
    </subcellularLocation>
</comment>
<keyword evidence="5 11" id="KW-0547">Nucleotide-binding</keyword>
<dbReference type="GO" id="GO:0005886">
    <property type="term" value="C:plasma membrane"/>
    <property type="evidence" value="ECO:0007669"/>
    <property type="project" value="UniProtKB-SubCell"/>
</dbReference>
<dbReference type="PANTHER" id="PTHR30042">
    <property type="entry name" value="POTASSIUM-TRANSPORTING ATPASE C CHAIN"/>
    <property type="match status" value="1"/>
</dbReference>
<protein>
    <recommendedName>
        <fullName evidence="11">Potassium-transporting ATPase KdpC subunit</fullName>
    </recommendedName>
    <alternativeName>
        <fullName evidence="11">ATP phosphohydrolase [potassium-transporting] C chain</fullName>
    </alternativeName>
    <alternativeName>
        <fullName evidence="11">Potassium-binding and translocating subunit C</fullName>
    </alternativeName>
    <alternativeName>
        <fullName evidence="11">Potassium-translocating ATPase C chain</fullName>
    </alternativeName>
</protein>
<keyword evidence="2 11" id="KW-1003">Cell membrane</keyword>
<organism evidence="12 13">
    <name type="scientific">Allostreptomyces psammosilenae</name>
    <dbReference type="NCBI Taxonomy" id="1892865"/>
    <lineage>
        <taxon>Bacteria</taxon>
        <taxon>Bacillati</taxon>
        <taxon>Actinomycetota</taxon>
        <taxon>Actinomycetes</taxon>
        <taxon>Kitasatosporales</taxon>
        <taxon>Streptomycetaceae</taxon>
        <taxon>Allostreptomyces</taxon>
    </lineage>
</organism>
<dbReference type="Proteomes" id="UP000567795">
    <property type="component" value="Unassembled WGS sequence"/>
</dbReference>
<keyword evidence="8 11" id="KW-1133">Transmembrane helix</keyword>
<evidence type="ECO:0000256" key="5">
    <source>
        <dbReference type="ARBA" id="ARBA00022741"/>
    </source>
</evidence>
<reference evidence="12 13" key="1">
    <citation type="submission" date="2020-07" db="EMBL/GenBank/DDBJ databases">
        <title>Sequencing the genomes of 1000 actinobacteria strains.</title>
        <authorList>
            <person name="Klenk H.-P."/>
        </authorList>
    </citation>
    <scope>NUCLEOTIDE SEQUENCE [LARGE SCALE GENOMIC DNA]</scope>
    <source>
        <strain evidence="12 13">DSM 42178</strain>
    </source>
</reference>
<dbReference type="GO" id="GO:0008556">
    <property type="term" value="F:P-type potassium transmembrane transporter activity"/>
    <property type="evidence" value="ECO:0007669"/>
    <property type="project" value="InterPro"/>
</dbReference>